<organism evidence="2 3">
    <name type="scientific">Kwoniella shandongensis</name>
    <dbReference type="NCBI Taxonomy" id="1734106"/>
    <lineage>
        <taxon>Eukaryota</taxon>
        <taxon>Fungi</taxon>
        <taxon>Dikarya</taxon>
        <taxon>Basidiomycota</taxon>
        <taxon>Agaricomycotina</taxon>
        <taxon>Tremellomycetes</taxon>
        <taxon>Tremellales</taxon>
        <taxon>Cryptococcaceae</taxon>
        <taxon>Kwoniella</taxon>
    </lineage>
</organism>
<dbReference type="GO" id="GO:0006396">
    <property type="term" value="P:RNA processing"/>
    <property type="evidence" value="ECO:0007669"/>
    <property type="project" value="InterPro"/>
</dbReference>
<dbReference type="GO" id="GO:0032543">
    <property type="term" value="P:mitochondrial translation"/>
    <property type="evidence" value="ECO:0007669"/>
    <property type="project" value="InterPro"/>
</dbReference>
<dbReference type="SUPFAM" id="SSF69065">
    <property type="entry name" value="RNase III domain-like"/>
    <property type="match status" value="1"/>
</dbReference>
<evidence type="ECO:0000313" key="2">
    <source>
        <dbReference type="EMBL" id="WWD20170.1"/>
    </source>
</evidence>
<protein>
    <submittedName>
        <fullName evidence="2">Uncharacterized protein</fullName>
    </submittedName>
</protein>
<evidence type="ECO:0000256" key="1">
    <source>
        <dbReference type="SAM" id="MobiDB-lite"/>
    </source>
</evidence>
<dbReference type="Gene3D" id="1.10.1520.10">
    <property type="entry name" value="Ribonuclease III domain"/>
    <property type="match status" value="1"/>
</dbReference>
<dbReference type="CDD" id="cd00593">
    <property type="entry name" value="RIBOc"/>
    <property type="match status" value="1"/>
</dbReference>
<evidence type="ECO:0000313" key="3">
    <source>
        <dbReference type="Proteomes" id="UP000322225"/>
    </source>
</evidence>
<dbReference type="KEGG" id="ksn:43590109"/>
<dbReference type="Pfam" id="PF14622">
    <property type="entry name" value="Ribonucleas_3_3"/>
    <property type="match status" value="1"/>
</dbReference>
<keyword evidence="3" id="KW-1185">Reference proteome</keyword>
<dbReference type="InterPro" id="IPR040030">
    <property type="entry name" value="Ribosomal_mL57"/>
</dbReference>
<dbReference type="PANTHER" id="PTHR28160:SF1">
    <property type="entry name" value="LARGE RIBOSOMAL SUBUNIT PROTEIN ML57"/>
    <property type="match status" value="1"/>
</dbReference>
<gene>
    <name evidence="2" type="ORF">CI109_104646</name>
</gene>
<reference evidence="2" key="1">
    <citation type="submission" date="2017-08" db="EMBL/GenBank/DDBJ databases">
        <authorList>
            <person name="Cuomo C."/>
            <person name="Billmyre B."/>
            <person name="Heitman J."/>
        </authorList>
    </citation>
    <scope>NUCLEOTIDE SEQUENCE</scope>
    <source>
        <strain evidence="2">CBS 12478</strain>
    </source>
</reference>
<dbReference type="Proteomes" id="UP000322225">
    <property type="component" value="Chromosome 8"/>
</dbReference>
<dbReference type="RefSeq" id="XP_031859740.1">
    <property type="nucleotide sequence ID" value="XM_032005956.1"/>
</dbReference>
<dbReference type="EMBL" id="CP144058">
    <property type="protein sequence ID" value="WWD20170.1"/>
    <property type="molecule type" value="Genomic_DNA"/>
</dbReference>
<sequence>MALASSSSSVLRSTRCLSTPLLAARPTKSSKRIASSARGYAAAATASVETPLSAYEPITTDSSSTTSPRTTRTNNFTPRSSSNSPTTASSAQEYLTNLLSLPSHRQFPPALALQILTHKSYRYSHPIRHLSPSDESNGVGSEPYNSRLSFIGRRALSTYLSIFVHDAFLSSAAGGGLKVDGTDFLRGKGLQERLDGLRHVNNLGRVLGDEWGVGQVTRWDRNETSREGGDLKIKGMSIEAILGGIYTQFGSPAAHRTFHKMILPGFARSNQLRDPRLVEKVETVKEQLEKEFGTGILARS</sequence>
<feature type="region of interest" description="Disordered" evidence="1">
    <location>
        <begin position="55"/>
        <end position="89"/>
    </location>
</feature>
<proteinExistence type="predicted"/>
<dbReference type="InterPro" id="IPR000999">
    <property type="entry name" value="RNase_III_dom"/>
</dbReference>
<dbReference type="OrthoDB" id="2281895at2759"/>
<feature type="compositionally biased region" description="Low complexity" evidence="1">
    <location>
        <begin position="59"/>
        <end position="89"/>
    </location>
</feature>
<dbReference type="GO" id="GO:0003735">
    <property type="term" value="F:structural constituent of ribosome"/>
    <property type="evidence" value="ECO:0007669"/>
    <property type="project" value="InterPro"/>
</dbReference>
<name>A0A5M6BY53_9TREE</name>
<dbReference type="GO" id="GO:0005762">
    <property type="term" value="C:mitochondrial large ribosomal subunit"/>
    <property type="evidence" value="ECO:0007669"/>
    <property type="project" value="InterPro"/>
</dbReference>
<reference evidence="2" key="2">
    <citation type="submission" date="2024-01" db="EMBL/GenBank/DDBJ databases">
        <title>Comparative genomics of Cryptococcus and Kwoniella reveals pathogenesis evolution and contrasting modes of karyotype evolution via chromosome fusion or intercentromeric recombination.</title>
        <authorList>
            <person name="Coelho M.A."/>
            <person name="David-Palma M."/>
            <person name="Shea T."/>
            <person name="Bowers K."/>
            <person name="McGinley-Smith S."/>
            <person name="Mohammad A.W."/>
            <person name="Gnirke A."/>
            <person name="Yurkov A.M."/>
            <person name="Nowrousian M."/>
            <person name="Sun S."/>
            <person name="Cuomo C.A."/>
            <person name="Heitman J."/>
        </authorList>
    </citation>
    <scope>NUCLEOTIDE SEQUENCE</scope>
    <source>
        <strain evidence="2">CBS 12478</strain>
    </source>
</reference>
<dbReference type="GO" id="GO:0004525">
    <property type="term" value="F:ribonuclease III activity"/>
    <property type="evidence" value="ECO:0007669"/>
    <property type="project" value="InterPro"/>
</dbReference>
<dbReference type="GeneID" id="43590109"/>
<dbReference type="PANTHER" id="PTHR28160">
    <property type="entry name" value="54S RIBOSOMAL PROTEIN L15, MITOCHONDRIAL"/>
    <property type="match status" value="1"/>
</dbReference>
<dbReference type="InterPro" id="IPR036389">
    <property type="entry name" value="RNase_III_sf"/>
</dbReference>
<dbReference type="AlphaFoldDB" id="A0A5M6BY53"/>
<accession>A0A5M6BY53</accession>